<dbReference type="Pfam" id="PF00462">
    <property type="entry name" value="Glutaredoxin"/>
    <property type="match status" value="1"/>
</dbReference>
<keyword evidence="3" id="KW-1015">Disulfide bond</keyword>
<feature type="domain" description="Glutaredoxin" evidence="5">
    <location>
        <begin position="347"/>
        <end position="408"/>
    </location>
</feature>
<dbReference type="EMBL" id="SGPM01000073">
    <property type="protein sequence ID" value="THH30623.1"/>
    <property type="molecule type" value="Genomic_DNA"/>
</dbReference>
<dbReference type="PANTHER" id="PTHR45694:SF18">
    <property type="entry name" value="GLUTAREDOXIN-1-RELATED"/>
    <property type="match status" value="1"/>
</dbReference>
<keyword evidence="7" id="KW-1185">Reference proteome</keyword>
<dbReference type="GO" id="GO:0015038">
    <property type="term" value="F:glutathione disulfide oxidoreductase activity"/>
    <property type="evidence" value="ECO:0007669"/>
    <property type="project" value="TreeGrafter"/>
</dbReference>
<organism evidence="6 7">
    <name type="scientific">Antrodiella citrinella</name>
    <dbReference type="NCBI Taxonomy" id="2447956"/>
    <lineage>
        <taxon>Eukaryota</taxon>
        <taxon>Fungi</taxon>
        <taxon>Dikarya</taxon>
        <taxon>Basidiomycota</taxon>
        <taxon>Agaricomycotina</taxon>
        <taxon>Agaricomycetes</taxon>
        <taxon>Polyporales</taxon>
        <taxon>Steccherinaceae</taxon>
        <taxon>Antrodiella</taxon>
    </lineage>
</organism>
<evidence type="ECO:0000256" key="3">
    <source>
        <dbReference type="ARBA" id="ARBA00023157"/>
    </source>
</evidence>
<comment type="caution">
    <text evidence="6">The sequence shown here is derived from an EMBL/GenBank/DDBJ whole genome shotgun (WGS) entry which is preliminary data.</text>
</comment>
<keyword evidence="1" id="KW-0813">Transport</keyword>
<sequence length="427" mass="48078">MLEGCVGLPSHKDDDWPRLFVDVVFDYLVRSLQTKFMGIDGVAKAISQYLTTYEEQKLLMLLNSYAIGILVCLDGPYSGYPPYAEVDERMTLEPASQARILSIARTILETAYIHRGKRDIDNTIKSWIPLLAKTCYRLLARKPIPGWDSFLLDQQIYESLPLLLKLPQYVPEKIPMIPLIRATANQLLGLCSVFVTNYVHSGPDGSQIPTSTIAGKPAHLPDVMCPAFEFLSAAIRDKRPEIATYFANESHINDLITCVFQWSLLCRSDEYDFERHPERFVFPNEEQQRDSLRACASELLTVPRKPIPVHLLLVITASPSSSKPSLHQQQLMAVKELVDSAIADNTVIIFSKSWCPYCKKAKAVFRVELSRREAKDSRMDEGAQIQDYLAEKSGQRTVPNIFIKQQHIGGSSDLIALDSKGKLASML</sequence>
<accession>A0A4V3XIV7</accession>
<gene>
    <name evidence="6" type="ORF">EUX98_g3556</name>
</gene>
<dbReference type="OrthoDB" id="418495at2759"/>
<dbReference type="GO" id="GO:0005634">
    <property type="term" value="C:nucleus"/>
    <property type="evidence" value="ECO:0007669"/>
    <property type="project" value="TreeGrafter"/>
</dbReference>
<dbReference type="PANTHER" id="PTHR45694">
    <property type="entry name" value="GLUTAREDOXIN 2"/>
    <property type="match status" value="1"/>
</dbReference>
<dbReference type="PRINTS" id="PR00160">
    <property type="entry name" value="GLUTAREDOXIN"/>
</dbReference>
<keyword evidence="2" id="KW-0249">Electron transport</keyword>
<dbReference type="InterPro" id="IPR002109">
    <property type="entry name" value="Glutaredoxin"/>
</dbReference>
<evidence type="ECO:0000259" key="5">
    <source>
        <dbReference type="Pfam" id="PF00462"/>
    </source>
</evidence>
<evidence type="ECO:0000256" key="1">
    <source>
        <dbReference type="ARBA" id="ARBA00022448"/>
    </source>
</evidence>
<dbReference type="AlphaFoldDB" id="A0A4V3XIV7"/>
<evidence type="ECO:0000256" key="4">
    <source>
        <dbReference type="ARBA" id="ARBA00023284"/>
    </source>
</evidence>
<dbReference type="CDD" id="cd03419">
    <property type="entry name" value="GRX_GRXh_1_2_like"/>
    <property type="match status" value="1"/>
</dbReference>
<reference evidence="6 7" key="1">
    <citation type="submission" date="2019-02" db="EMBL/GenBank/DDBJ databases">
        <title>Genome sequencing of the rare red list fungi Antrodiella citrinella (Flaviporus citrinellus).</title>
        <authorList>
            <person name="Buettner E."/>
            <person name="Kellner H."/>
        </authorList>
    </citation>
    <scope>NUCLEOTIDE SEQUENCE [LARGE SCALE GENOMIC DNA]</scope>
    <source>
        <strain evidence="6 7">DSM 108506</strain>
    </source>
</reference>
<proteinExistence type="predicted"/>
<dbReference type="Proteomes" id="UP000308730">
    <property type="component" value="Unassembled WGS sequence"/>
</dbReference>
<dbReference type="Gene3D" id="3.40.30.10">
    <property type="entry name" value="Glutaredoxin"/>
    <property type="match status" value="1"/>
</dbReference>
<dbReference type="InterPro" id="IPR011899">
    <property type="entry name" value="Glutaredoxin_euk/vir"/>
</dbReference>
<evidence type="ECO:0000313" key="7">
    <source>
        <dbReference type="Proteomes" id="UP000308730"/>
    </source>
</evidence>
<dbReference type="NCBIfam" id="TIGR02180">
    <property type="entry name" value="GRX_euk"/>
    <property type="match status" value="1"/>
</dbReference>
<dbReference type="InterPro" id="IPR014025">
    <property type="entry name" value="Glutaredoxin_subgr"/>
</dbReference>
<dbReference type="InterPro" id="IPR036249">
    <property type="entry name" value="Thioredoxin-like_sf"/>
</dbReference>
<dbReference type="SUPFAM" id="SSF52833">
    <property type="entry name" value="Thioredoxin-like"/>
    <property type="match status" value="1"/>
</dbReference>
<keyword evidence="4" id="KW-0676">Redox-active center</keyword>
<evidence type="ECO:0000313" key="6">
    <source>
        <dbReference type="EMBL" id="THH30623.1"/>
    </source>
</evidence>
<name>A0A4V3XIV7_9APHY</name>
<evidence type="ECO:0000256" key="2">
    <source>
        <dbReference type="ARBA" id="ARBA00022982"/>
    </source>
</evidence>
<protein>
    <recommendedName>
        <fullName evidence="5">Glutaredoxin domain-containing protein</fullName>
    </recommendedName>
</protein>
<dbReference type="GO" id="GO:0005737">
    <property type="term" value="C:cytoplasm"/>
    <property type="evidence" value="ECO:0007669"/>
    <property type="project" value="TreeGrafter"/>
</dbReference>
<dbReference type="PROSITE" id="PS51354">
    <property type="entry name" value="GLUTAREDOXIN_2"/>
    <property type="match status" value="1"/>
</dbReference>
<dbReference type="PROSITE" id="PS00195">
    <property type="entry name" value="GLUTAREDOXIN_1"/>
    <property type="match status" value="1"/>
</dbReference>
<dbReference type="InterPro" id="IPR011767">
    <property type="entry name" value="GLR_AS"/>
</dbReference>
<dbReference type="GO" id="GO:0034599">
    <property type="term" value="P:cellular response to oxidative stress"/>
    <property type="evidence" value="ECO:0007669"/>
    <property type="project" value="TreeGrafter"/>
</dbReference>